<gene>
    <name evidence="2" type="ORF">JZM60_11025</name>
</gene>
<dbReference type="PANTHER" id="PTHR38590">
    <property type="entry name" value="BLL0828 PROTEIN"/>
    <property type="match status" value="1"/>
</dbReference>
<dbReference type="PANTHER" id="PTHR38590:SF1">
    <property type="entry name" value="BLL0828 PROTEIN"/>
    <property type="match status" value="1"/>
</dbReference>
<dbReference type="InterPro" id="IPR011335">
    <property type="entry name" value="Restrct_endonuc-II-like"/>
</dbReference>
<dbReference type="Gene3D" id="3.40.960.10">
    <property type="entry name" value="VSR Endonuclease"/>
    <property type="match status" value="1"/>
</dbReference>
<dbReference type="InterPro" id="IPR047216">
    <property type="entry name" value="Endonuclease_DUF559_bact"/>
</dbReference>
<feature type="domain" description="DUF559" evidence="1">
    <location>
        <begin position="1"/>
        <end position="96"/>
    </location>
</feature>
<name>A0ABX7Q8T8_9BACT</name>
<dbReference type="SUPFAM" id="SSF52980">
    <property type="entry name" value="Restriction endonuclease-like"/>
    <property type="match status" value="1"/>
</dbReference>
<keyword evidence="2" id="KW-0378">Hydrolase</keyword>
<proteinExistence type="predicted"/>
<dbReference type="Pfam" id="PF04480">
    <property type="entry name" value="DUF559"/>
    <property type="match status" value="1"/>
</dbReference>
<dbReference type="InterPro" id="IPR007569">
    <property type="entry name" value="DUF559"/>
</dbReference>
<evidence type="ECO:0000313" key="3">
    <source>
        <dbReference type="Proteomes" id="UP000663651"/>
    </source>
</evidence>
<organism evidence="2 3">
    <name type="scientific">Geobacter benzoatilyticus</name>
    <dbReference type="NCBI Taxonomy" id="2815309"/>
    <lineage>
        <taxon>Bacteria</taxon>
        <taxon>Pseudomonadati</taxon>
        <taxon>Thermodesulfobacteriota</taxon>
        <taxon>Desulfuromonadia</taxon>
        <taxon>Geobacterales</taxon>
        <taxon>Geobacteraceae</taxon>
        <taxon>Geobacter</taxon>
    </lineage>
</organism>
<keyword evidence="2" id="KW-0255">Endonuclease</keyword>
<keyword evidence="2" id="KW-0540">Nuclease</keyword>
<dbReference type="CDD" id="cd01038">
    <property type="entry name" value="Endonuclease_DUF559"/>
    <property type="match status" value="1"/>
</dbReference>
<accession>A0ABX7Q8T8</accession>
<dbReference type="EMBL" id="CP071382">
    <property type="protein sequence ID" value="QSV47400.1"/>
    <property type="molecule type" value="Genomic_DNA"/>
</dbReference>
<evidence type="ECO:0000259" key="1">
    <source>
        <dbReference type="Pfam" id="PF04480"/>
    </source>
</evidence>
<reference evidence="2 3" key="1">
    <citation type="submission" date="2021-03" db="EMBL/GenBank/DDBJ databases">
        <title>Geobacter metallireducens gen. nov. sp. nov., a microorganism capable of coupling the complete oxidation of organic compounds to the reduction of iron and other metals.</title>
        <authorList>
            <person name="Li Y."/>
        </authorList>
    </citation>
    <scope>NUCLEOTIDE SEQUENCE [LARGE SCALE GENOMIC DNA]</scope>
    <source>
        <strain evidence="2 3">Jerry-YX</strain>
    </source>
</reference>
<dbReference type="GO" id="GO:0004519">
    <property type="term" value="F:endonuclease activity"/>
    <property type="evidence" value="ECO:0007669"/>
    <property type="project" value="UniProtKB-KW"/>
</dbReference>
<evidence type="ECO:0000313" key="2">
    <source>
        <dbReference type="EMBL" id="QSV47400.1"/>
    </source>
</evidence>
<sequence>MTDAEQLLWSRLRRKQLHGVQFYRQKPLGPYIVDFFAPAAGLVIEVDGSQHLEPEHLKQDRARDRCLADEGVLVLRFHNRQVLLETDGVVERISSEILRRKSPPPPPFIKGGDRAFSCGGVKVTVTGLSAIINLNVNNNVE</sequence>
<protein>
    <submittedName>
        <fullName evidence="2">Endonuclease domain-containing protein</fullName>
    </submittedName>
</protein>
<keyword evidence="3" id="KW-1185">Reference proteome</keyword>
<dbReference type="Proteomes" id="UP000663651">
    <property type="component" value="Chromosome"/>
</dbReference>